<dbReference type="InterPro" id="IPR000938">
    <property type="entry name" value="CAP-Gly_domain"/>
</dbReference>
<keyword evidence="1" id="KW-0175">Coiled coil</keyword>
<feature type="compositionally biased region" description="Basic and acidic residues" evidence="2">
    <location>
        <begin position="1102"/>
        <end position="1116"/>
    </location>
</feature>
<feature type="domain" description="CAP-Gly" evidence="3">
    <location>
        <begin position="164"/>
        <end position="209"/>
    </location>
</feature>
<feature type="region of interest" description="Disordered" evidence="2">
    <location>
        <begin position="216"/>
        <end position="427"/>
    </location>
</feature>
<feature type="compositionally biased region" description="Polar residues" evidence="2">
    <location>
        <begin position="388"/>
        <end position="401"/>
    </location>
</feature>
<evidence type="ECO:0000259" key="3">
    <source>
        <dbReference type="PROSITE" id="PS50245"/>
    </source>
</evidence>
<protein>
    <recommendedName>
        <fullName evidence="3">CAP-Gly domain-containing protein</fullName>
    </recommendedName>
</protein>
<keyword evidence="5" id="KW-1185">Reference proteome</keyword>
<evidence type="ECO:0000313" key="5">
    <source>
        <dbReference type="Proteomes" id="UP000308652"/>
    </source>
</evidence>
<feature type="compositionally biased region" description="Low complexity" evidence="2">
    <location>
        <begin position="402"/>
        <end position="411"/>
    </location>
</feature>
<evidence type="ECO:0000313" key="4">
    <source>
        <dbReference type="EMBL" id="TFK44617.1"/>
    </source>
</evidence>
<gene>
    <name evidence="4" type="ORF">BDQ12DRAFT_673277</name>
</gene>
<dbReference type="Pfam" id="PF01302">
    <property type="entry name" value="CAP_GLY"/>
    <property type="match status" value="1"/>
</dbReference>
<evidence type="ECO:0000256" key="2">
    <source>
        <dbReference type="SAM" id="MobiDB-lite"/>
    </source>
</evidence>
<feature type="compositionally biased region" description="Polar residues" evidence="2">
    <location>
        <begin position="351"/>
        <end position="364"/>
    </location>
</feature>
<reference evidence="4 5" key="1">
    <citation type="journal article" date="2019" name="Nat. Ecol. Evol.">
        <title>Megaphylogeny resolves global patterns of mushroom evolution.</title>
        <authorList>
            <person name="Varga T."/>
            <person name="Krizsan K."/>
            <person name="Foldi C."/>
            <person name="Dima B."/>
            <person name="Sanchez-Garcia M."/>
            <person name="Sanchez-Ramirez S."/>
            <person name="Szollosi G.J."/>
            <person name="Szarkandi J.G."/>
            <person name="Papp V."/>
            <person name="Albert L."/>
            <person name="Andreopoulos W."/>
            <person name="Angelini C."/>
            <person name="Antonin V."/>
            <person name="Barry K.W."/>
            <person name="Bougher N.L."/>
            <person name="Buchanan P."/>
            <person name="Buyck B."/>
            <person name="Bense V."/>
            <person name="Catcheside P."/>
            <person name="Chovatia M."/>
            <person name="Cooper J."/>
            <person name="Damon W."/>
            <person name="Desjardin D."/>
            <person name="Finy P."/>
            <person name="Geml J."/>
            <person name="Haridas S."/>
            <person name="Hughes K."/>
            <person name="Justo A."/>
            <person name="Karasinski D."/>
            <person name="Kautmanova I."/>
            <person name="Kiss B."/>
            <person name="Kocsube S."/>
            <person name="Kotiranta H."/>
            <person name="LaButti K.M."/>
            <person name="Lechner B.E."/>
            <person name="Liimatainen K."/>
            <person name="Lipzen A."/>
            <person name="Lukacs Z."/>
            <person name="Mihaltcheva S."/>
            <person name="Morgado L.N."/>
            <person name="Niskanen T."/>
            <person name="Noordeloos M.E."/>
            <person name="Ohm R.A."/>
            <person name="Ortiz-Santana B."/>
            <person name="Ovrebo C."/>
            <person name="Racz N."/>
            <person name="Riley R."/>
            <person name="Savchenko A."/>
            <person name="Shiryaev A."/>
            <person name="Soop K."/>
            <person name="Spirin V."/>
            <person name="Szebenyi C."/>
            <person name="Tomsovsky M."/>
            <person name="Tulloss R.E."/>
            <person name="Uehling J."/>
            <person name="Grigoriev I.V."/>
            <person name="Vagvolgyi C."/>
            <person name="Papp T."/>
            <person name="Martin F.M."/>
            <person name="Miettinen O."/>
            <person name="Hibbett D.S."/>
            <person name="Nagy L.G."/>
        </authorList>
    </citation>
    <scope>NUCLEOTIDE SEQUENCE [LARGE SCALE GENOMIC DNA]</scope>
    <source>
        <strain evidence="4 5">CBS 166.37</strain>
    </source>
</reference>
<feature type="region of interest" description="Disordered" evidence="2">
    <location>
        <begin position="759"/>
        <end position="785"/>
    </location>
</feature>
<feature type="compositionally biased region" description="Low complexity" evidence="2">
    <location>
        <begin position="418"/>
        <end position="427"/>
    </location>
</feature>
<feature type="region of interest" description="Disordered" evidence="2">
    <location>
        <begin position="1102"/>
        <end position="1131"/>
    </location>
</feature>
<dbReference type="PROSITE" id="PS00845">
    <property type="entry name" value="CAP_GLY_1"/>
    <property type="match status" value="1"/>
</dbReference>
<organism evidence="4 5">
    <name type="scientific">Crucibulum laeve</name>
    <dbReference type="NCBI Taxonomy" id="68775"/>
    <lineage>
        <taxon>Eukaryota</taxon>
        <taxon>Fungi</taxon>
        <taxon>Dikarya</taxon>
        <taxon>Basidiomycota</taxon>
        <taxon>Agaricomycotina</taxon>
        <taxon>Agaricomycetes</taxon>
        <taxon>Agaricomycetidae</taxon>
        <taxon>Agaricales</taxon>
        <taxon>Agaricineae</taxon>
        <taxon>Nidulariaceae</taxon>
        <taxon>Crucibulum</taxon>
    </lineage>
</organism>
<dbReference type="AlphaFoldDB" id="A0A5C3MI61"/>
<dbReference type="OrthoDB" id="2130750at2759"/>
<dbReference type="EMBL" id="ML213590">
    <property type="protein sequence ID" value="TFK44617.1"/>
    <property type="molecule type" value="Genomic_DNA"/>
</dbReference>
<feature type="compositionally biased region" description="Polar residues" evidence="2">
    <location>
        <begin position="1117"/>
        <end position="1127"/>
    </location>
</feature>
<dbReference type="Gene3D" id="2.30.30.190">
    <property type="entry name" value="CAP Gly-rich-like domain"/>
    <property type="match status" value="1"/>
</dbReference>
<dbReference type="PROSITE" id="PS50245">
    <property type="entry name" value="CAP_GLY_2"/>
    <property type="match status" value="1"/>
</dbReference>
<dbReference type="STRING" id="68775.A0A5C3MI61"/>
<dbReference type="Proteomes" id="UP000308652">
    <property type="component" value="Unassembled WGS sequence"/>
</dbReference>
<feature type="coiled-coil region" evidence="1">
    <location>
        <begin position="846"/>
        <end position="925"/>
    </location>
</feature>
<feature type="coiled-coil region" evidence="1">
    <location>
        <begin position="491"/>
        <end position="572"/>
    </location>
</feature>
<feature type="region of interest" description="Disordered" evidence="2">
    <location>
        <begin position="1013"/>
        <end position="1038"/>
    </location>
</feature>
<feature type="compositionally biased region" description="Polar residues" evidence="2">
    <location>
        <begin position="327"/>
        <end position="343"/>
    </location>
</feature>
<feature type="compositionally biased region" description="Polar residues" evidence="2">
    <location>
        <begin position="66"/>
        <end position="94"/>
    </location>
</feature>
<feature type="coiled-coil region" evidence="1">
    <location>
        <begin position="619"/>
        <end position="657"/>
    </location>
</feature>
<feature type="compositionally biased region" description="Low complexity" evidence="2">
    <location>
        <begin position="248"/>
        <end position="261"/>
    </location>
</feature>
<proteinExistence type="predicted"/>
<dbReference type="SMART" id="SM01052">
    <property type="entry name" value="CAP_GLY"/>
    <property type="match status" value="1"/>
</dbReference>
<feature type="region of interest" description="Disordered" evidence="2">
    <location>
        <begin position="1"/>
        <end position="132"/>
    </location>
</feature>
<sequence length="1194" mass="131065">MATPGKPRQSGIPGPGRMSSIPTPGRSRSSSTAYQQGSATTDAEDVSRAFAEAIKANDPAQHRVYTANSSTTSLSPQSATTQTQSGRRSVTGRPSSSASTSSATSSVHPRTVERAKTPTSIRHVSRPPSRHSDVFSKSINRVFDVGDNVRIESLGYEGMLRFMGEIEGKLGLWAGVELSGGFAGKGKNNGSVNGKQYFSCPDNCGVFVATTKLSPPTVGPGAISRPSSVASSRGGRITPALSGRITPSFTSSTSRQSASFSNGRVTPSISGRITPSFSSGRVTPGMTPSANSRMRTLSKSTTTKPSPTTLTDKITAGSRASKYMSMTAKQLNSRDAGNQSPSRSGPDIANSLLSSPSQGRSIPSPTRPPGSPFSTPKPSLAARIPSISAVSTIKNRPSTTTPRARVPSAVAMPPPASPISSISRSVSSTEYPRKLDLQDSSPSLSDLEIHGKVLQEKIAFLTSSHSSQSSPSRPGSVNSIRSTTIDDSVLTEQLQSRLQALEYENERLRLTTVPNDITSLSDQLQLLQSERDSARQRLSEFEEKLSSRTLDLDHRDSRISSLEQELQQTRTESEIRVEADRVQLETTIRQYNETLSTIQRLQVEKDIKENLFVECESKLQESNSELVRIQSDIAKARSEFEDEKRELSAQIDELRVAGQETIALYEERLSMADSQRYEFETKIASLESSMSTRVQGLSSSNSAVVTPSAAQIDNETLRDQVIHLQKKISTMEDVIEDARATSEKEEAAFRERMKRLKEKEEGMRKELSDGRKEVERMSKSEHAARNRVEEIEEALRESTEALENARAEVEVLRTELANLDGLVGDDGTGDLSTRMAEFTQRASADRARFNEELKHMQNLLAESRTNERNALERLTVAGSPNAELHSLHDAITELQVQNDQLRQQKTEVEAKLVLTIQELDELKRKTNLDAPTTNSAHDATRAIPASPSLSKYDLSAAREEIKGLKHIVQELQKENLAGNQRIKLLESENQLLSSEAEQLRQEVHILEENLDNNMTRDDDTRDENTTGVSGTGSGSRILSEQQSRLEMELEQLRKRLADVEMKHARTTHDLNKEISELEALVESKIYREDELEQEVERLKEKLTRQKKSRETTDSQHRLSTASSSTVGSELAGSGKEDLCEICERPGHDIFNCDLLKDEVGGRGSMGGRGGELFCDDCENHGHVAANCPHSLDVF</sequence>
<evidence type="ECO:0000256" key="1">
    <source>
        <dbReference type="SAM" id="Coils"/>
    </source>
</evidence>
<feature type="compositionally biased region" description="Polar residues" evidence="2">
    <location>
        <begin position="20"/>
        <end position="41"/>
    </location>
</feature>
<name>A0A5C3MI61_9AGAR</name>
<dbReference type="Gene3D" id="1.10.287.1490">
    <property type="match status" value="1"/>
</dbReference>
<dbReference type="InterPro" id="IPR036859">
    <property type="entry name" value="CAP-Gly_dom_sf"/>
</dbReference>
<feature type="compositionally biased region" description="Polar residues" evidence="2">
    <location>
        <begin position="262"/>
        <end position="295"/>
    </location>
</feature>
<feature type="compositionally biased region" description="Low complexity" evidence="2">
    <location>
        <begin position="95"/>
        <end position="106"/>
    </location>
</feature>
<accession>A0A5C3MI61</accession>
<dbReference type="SUPFAM" id="SSF74924">
    <property type="entry name" value="Cap-Gly domain"/>
    <property type="match status" value="1"/>
</dbReference>
<feature type="compositionally biased region" description="Low complexity" evidence="2">
    <location>
        <begin position="297"/>
        <end position="311"/>
    </location>
</feature>
<feature type="compositionally biased region" description="Basic and acidic residues" evidence="2">
    <location>
        <begin position="1014"/>
        <end position="1024"/>
    </location>
</feature>
<dbReference type="Gene3D" id="1.20.5.1700">
    <property type="match status" value="1"/>
</dbReference>